<dbReference type="AlphaFoldDB" id="A0A6D2JKJ5"/>
<sequence length="178" mass="19953">MQELQEVTIRYINCPDPTESAARRQRVIASEEQGLMEETAANIIAAATDSYHIKLNFDPEEESQIVLRQQSPQHPPSEGTTPQNQPKKQRGRPPKNKRMSPAIGISLRQRRISQVQNSPQIRRPSIGQGQNTRGNHERTGQAIQGDPGPSIRGTTPDTIIPTLERATENFRRPRSPIP</sequence>
<reference evidence="2" key="1">
    <citation type="submission" date="2020-01" db="EMBL/GenBank/DDBJ databases">
        <authorList>
            <person name="Mishra B."/>
        </authorList>
    </citation>
    <scope>NUCLEOTIDE SEQUENCE [LARGE SCALE GENOMIC DNA]</scope>
</reference>
<feature type="region of interest" description="Disordered" evidence="1">
    <location>
        <begin position="59"/>
        <end position="178"/>
    </location>
</feature>
<feature type="compositionally biased region" description="Polar residues" evidence="1">
    <location>
        <begin position="66"/>
        <end position="86"/>
    </location>
</feature>
<organism evidence="2 3">
    <name type="scientific">Microthlaspi erraticum</name>
    <dbReference type="NCBI Taxonomy" id="1685480"/>
    <lineage>
        <taxon>Eukaryota</taxon>
        <taxon>Viridiplantae</taxon>
        <taxon>Streptophyta</taxon>
        <taxon>Embryophyta</taxon>
        <taxon>Tracheophyta</taxon>
        <taxon>Spermatophyta</taxon>
        <taxon>Magnoliopsida</taxon>
        <taxon>eudicotyledons</taxon>
        <taxon>Gunneridae</taxon>
        <taxon>Pentapetalae</taxon>
        <taxon>rosids</taxon>
        <taxon>malvids</taxon>
        <taxon>Brassicales</taxon>
        <taxon>Brassicaceae</taxon>
        <taxon>Coluteocarpeae</taxon>
        <taxon>Microthlaspi</taxon>
    </lineage>
</organism>
<feature type="compositionally biased region" description="Basic residues" evidence="1">
    <location>
        <begin position="87"/>
        <end position="98"/>
    </location>
</feature>
<gene>
    <name evidence="2" type="ORF">MERR_LOCUS27675</name>
</gene>
<protein>
    <submittedName>
        <fullName evidence="2">Uncharacterized protein</fullName>
    </submittedName>
</protein>
<evidence type="ECO:0000313" key="3">
    <source>
        <dbReference type="Proteomes" id="UP000467841"/>
    </source>
</evidence>
<dbReference type="Proteomes" id="UP000467841">
    <property type="component" value="Unassembled WGS sequence"/>
</dbReference>
<comment type="caution">
    <text evidence="2">The sequence shown here is derived from an EMBL/GenBank/DDBJ whole genome shotgun (WGS) entry which is preliminary data.</text>
</comment>
<keyword evidence="3" id="KW-1185">Reference proteome</keyword>
<dbReference type="OrthoDB" id="1114171at2759"/>
<evidence type="ECO:0000313" key="2">
    <source>
        <dbReference type="EMBL" id="CAA7040440.1"/>
    </source>
</evidence>
<proteinExistence type="predicted"/>
<evidence type="ECO:0000256" key="1">
    <source>
        <dbReference type="SAM" id="MobiDB-lite"/>
    </source>
</evidence>
<accession>A0A6D2JKJ5</accession>
<dbReference type="EMBL" id="CACVBM020001229">
    <property type="protein sequence ID" value="CAA7040440.1"/>
    <property type="molecule type" value="Genomic_DNA"/>
</dbReference>
<name>A0A6D2JKJ5_9BRAS</name>